<gene>
    <name evidence="3" type="ORF">ab3b_00328</name>
    <name evidence="1" type="ORF">B6254_0831</name>
    <name evidence="4" type="ORF">B9D04_02325</name>
    <name evidence="2" type="ORF">QX99_01057</name>
</gene>
<keyword evidence="5" id="KW-1185">Reference proteome</keyword>
<evidence type="ECO:0000313" key="7">
    <source>
        <dbReference type="Proteomes" id="UP000193588"/>
    </source>
</evidence>
<dbReference type="PANTHER" id="PTHR37805:SF1">
    <property type="entry name" value="CYTOPLASMIC PROTEIN"/>
    <property type="match status" value="1"/>
</dbReference>
<evidence type="ECO:0008006" key="9">
    <source>
        <dbReference type="Google" id="ProtNLM"/>
    </source>
</evidence>
<dbReference type="EMBL" id="JWHU01000016">
    <property type="protein sequence ID" value="KIU20750.1"/>
    <property type="molecule type" value="Genomic_DNA"/>
</dbReference>
<organism evidence="2 5">
    <name type="scientific">Weissella cibaria</name>
    <dbReference type="NCBI Taxonomy" id="137591"/>
    <lineage>
        <taxon>Bacteria</taxon>
        <taxon>Bacillati</taxon>
        <taxon>Bacillota</taxon>
        <taxon>Bacilli</taxon>
        <taxon>Lactobacillales</taxon>
        <taxon>Lactobacillaceae</taxon>
        <taxon>Weissella</taxon>
    </lineage>
</organism>
<dbReference type="Proteomes" id="UP000032289">
    <property type="component" value="Unassembled WGS sequence"/>
</dbReference>
<protein>
    <recommendedName>
        <fullName evidence="9">DUF1456 family protein</fullName>
    </recommendedName>
</protein>
<dbReference type="EMBL" id="NDXJ01000003">
    <property type="protein sequence ID" value="OSP90210.1"/>
    <property type="molecule type" value="Genomic_DNA"/>
</dbReference>
<evidence type="ECO:0000313" key="5">
    <source>
        <dbReference type="Proteomes" id="UP000032287"/>
    </source>
</evidence>
<dbReference type="InterPro" id="IPR009921">
    <property type="entry name" value="YehS-like"/>
</dbReference>
<dbReference type="PANTHER" id="PTHR37805">
    <property type="entry name" value="CYTOPLASMIC PROTEIN-RELATED"/>
    <property type="match status" value="1"/>
</dbReference>
<dbReference type="Pfam" id="PF07308">
    <property type="entry name" value="DUF1456"/>
    <property type="match status" value="2"/>
</dbReference>
<dbReference type="EMBL" id="JWHT01000011">
    <property type="protein sequence ID" value="KIU25424.1"/>
    <property type="molecule type" value="Genomic_DNA"/>
</dbReference>
<dbReference type="Proteomes" id="UP000193588">
    <property type="component" value="Unassembled WGS sequence"/>
</dbReference>
<dbReference type="Proteomes" id="UP000032287">
    <property type="component" value="Unassembled WGS sequence"/>
</dbReference>
<accession>A0A0D1LK14</accession>
<dbReference type="AlphaFoldDB" id="A0A0D1LK14"/>
<evidence type="ECO:0000313" key="3">
    <source>
        <dbReference type="EMBL" id="KIU25424.1"/>
    </source>
</evidence>
<name>A0A0D1LK14_9LACO</name>
<evidence type="ECO:0000313" key="2">
    <source>
        <dbReference type="EMBL" id="KIU20750.1"/>
    </source>
</evidence>
<reference evidence="5 6" key="1">
    <citation type="journal article" date="2015" name="Microbiology (Mosc.)">
        <title>Genomics of the Weissella cibaria species with an examination of its metabolic traits.</title>
        <authorList>
            <person name="Lynch K.M."/>
            <person name="Lucid A."/>
            <person name="Arendt E.K."/>
            <person name="Sleator R.D."/>
            <person name="Lucey B."/>
            <person name="Coffey A."/>
        </authorList>
    </citation>
    <scope>NUCLEOTIDE SEQUENCE [LARGE SCALE GENOMIC DNA]</scope>
    <source>
        <strain evidence="3 6">AB3b</strain>
        <strain evidence="2 5">MG1</strain>
    </source>
</reference>
<reference evidence="1 8" key="3">
    <citation type="submission" date="2017-04" db="EMBL/GenBank/DDBJ databases">
        <title>Weissella cibaria strain m2 complete genome.</title>
        <authorList>
            <person name="Pan Q."/>
            <person name="Tan M."/>
            <person name="Yao F."/>
            <person name="Su S."/>
        </authorList>
    </citation>
    <scope>NUCLEOTIDE SEQUENCE [LARGE SCALE GENOMIC DNA]</scope>
    <source>
        <strain evidence="1 8">M2</strain>
    </source>
</reference>
<evidence type="ECO:0000313" key="4">
    <source>
        <dbReference type="EMBL" id="OSP90210.1"/>
    </source>
</evidence>
<dbReference type="EMBL" id="CP020928">
    <property type="protein sequence ID" value="AWF95238.1"/>
    <property type="molecule type" value="Genomic_DNA"/>
</dbReference>
<dbReference type="PATRIC" id="fig|137591.24.peg.321"/>
<evidence type="ECO:0000313" key="8">
    <source>
        <dbReference type="Proteomes" id="UP000244870"/>
    </source>
</evidence>
<dbReference type="STRING" id="137591.AO080_09715"/>
<dbReference type="GeneID" id="66962647"/>
<reference evidence="4 7" key="2">
    <citation type="submission" date="2017-04" db="EMBL/GenBank/DDBJ databases">
        <title>The genome sequence of Weissella cibaria isolated from wild Drosophila.</title>
        <authorList>
            <person name="Ricks N.J."/>
            <person name="Carroll C."/>
            <person name="Walters A."/>
            <person name="Newell P.D."/>
            <person name="Chaston J.M."/>
        </authorList>
    </citation>
    <scope>NUCLEOTIDE SEQUENCE [LARGE SCALE GENOMIC DNA]</scope>
    <source>
        <strain evidence="4 7">DmW_103</strain>
    </source>
</reference>
<evidence type="ECO:0000313" key="6">
    <source>
        <dbReference type="Proteomes" id="UP000032289"/>
    </source>
</evidence>
<evidence type="ECO:0000313" key="1">
    <source>
        <dbReference type="EMBL" id="AWF95238.1"/>
    </source>
</evidence>
<dbReference type="eggNOG" id="COG4807">
    <property type="taxonomic scope" value="Bacteria"/>
</dbReference>
<dbReference type="RefSeq" id="WP_010370346.1">
    <property type="nucleotide sequence ID" value="NZ_BJEF01000009.1"/>
</dbReference>
<proteinExistence type="predicted"/>
<sequence>MNNNDIVRRIRFIFNIKNADMIKIFELGGLKMTKEQYQDIMTKQEPDTPRDEKLSRHDLEVFMNGLIISQRGVKKDEDGNPIEPDYSMQRDNDINNVVIKKLKIAMTYSNEDLLDFWTADGFTVTKGEVGAMLRRKGHPKYLVVGDQFMRKLLAGMAITFRDNAEAGKTE</sequence>
<dbReference type="Proteomes" id="UP000244870">
    <property type="component" value="Chromosome"/>
</dbReference>